<dbReference type="eggNOG" id="COG1680">
    <property type="taxonomic scope" value="Bacteria"/>
</dbReference>
<gene>
    <name evidence="2" type="ORF">HMPREF0059_01380</name>
</gene>
<proteinExistence type="predicted"/>
<name>F2UX36_ACTVI</name>
<feature type="transmembrane region" description="Helical" evidence="1">
    <location>
        <begin position="39"/>
        <end position="60"/>
    </location>
</feature>
<dbReference type="AlphaFoldDB" id="F2UX36"/>
<reference evidence="2 3" key="2">
    <citation type="submission" date="2011-10" db="EMBL/GenBank/DDBJ databases">
        <title>The Genome Sequence of Actinomyces viscosus C505.</title>
        <authorList>
            <consortium name="The Broad Institute Genome Sequencing Platform"/>
            <consortium name="The Broad Institute Genome Sequencing Center for Infectious Disease"/>
            <person name="Earl A."/>
            <person name="Ward D."/>
            <person name="Feldgarden M."/>
            <person name="Gevers D."/>
            <person name="Sibley C.D."/>
            <person name="Field T.R."/>
            <person name="Grinwis M."/>
            <person name="Eshaghurshan C.S."/>
            <person name="Surette M.G."/>
            <person name="Young S.K."/>
            <person name="Zeng Q."/>
            <person name="Gargeya S."/>
            <person name="Fitzgerald M."/>
            <person name="Haas B."/>
            <person name="Abouelleil A."/>
            <person name="Alvarado L."/>
            <person name="Arachchi H.M."/>
            <person name="Berlin A."/>
            <person name="Brown A."/>
            <person name="Chapman S.B."/>
            <person name="Chen Z."/>
            <person name="Dunbar C."/>
            <person name="Freedman E."/>
            <person name="Gearin G."/>
            <person name="Goldberg J."/>
            <person name="Griggs A."/>
            <person name="Gujja S."/>
            <person name="Heiman D."/>
            <person name="Howarth C."/>
            <person name="Larson L."/>
            <person name="Lui A."/>
            <person name="MacDonald P.J.P."/>
            <person name="Montmayeur A."/>
            <person name="Murphy C."/>
            <person name="Neiman D."/>
            <person name="Pearson M."/>
            <person name="Priest M."/>
            <person name="Roberts A."/>
            <person name="Saif S."/>
            <person name="Shea T."/>
            <person name="Shenoy N."/>
            <person name="Sisk P."/>
            <person name="Stolte C."/>
            <person name="Sykes S."/>
            <person name="Wortman J."/>
            <person name="Nusbaum C."/>
            <person name="Birren B."/>
        </authorList>
    </citation>
    <scope>NUCLEOTIDE SEQUENCE [LARGE SCALE GENOMIC DNA]</scope>
    <source>
        <strain evidence="2 3">C505</strain>
    </source>
</reference>
<dbReference type="Proteomes" id="UP000004668">
    <property type="component" value="Unassembled WGS sequence"/>
</dbReference>
<evidence type="ECO:0000313" key="2">
    <source>
        <dbReference type="EMBL" id="EGE38520.2"/>
    </source>
</evidence>
<keyword evidence="1" id="KW-0472">Membrane</keyword>
<keyword evidence="1" id="KW-1133">Transmembrane helix</keyword>
<evidence type="ECO:0000313" key="3">
    <source>
        <dbReference type="Proteomes" id="UP000004668"/>
    </source>
</evidence>
<feature type="transmembrane region" description="Helical" evidence="1">
    <location>
        <begin position="80"/>
        <end position="99"/>
    </location>
</feature>
<organism evidence="2 3">
    <name type="scientific">Actinomyces viscosus C505</name>
    <dbReference type="NCBI Taxonomy" id="562973"/>
    <lineage>
        <taxon>Bacteria</taxon>
        <taxon>Bacillati</taxon>
        <taxon>Actinomycetota</taxon>
        <taxon>Actinomycetes</taxon>
        <taxon>Actinomycetales</taxon>
        <taxon>Actinomycetaceae</taxon>
        <taxon>Actinomyces</taxon>
    </lineage>
</organism>
<protein>
    <submittedName>
        <fullName evidence="2">Uncharacterized protein</fullName>
    </submittedName>
</protein>
<dbReference type="HOGENOM" id="CLU_2271390_0_0_11"/>
<keyword evidence="1" id="KW-0812">Transmembrane</keyword>
<dbReference type="EMBL" id="ACRE02000077">
    <property type="protein sequence ID" value="EGE38520.2"/>
    <property type="molecule type" value="Genomic_DNA"/>
</dbReference>
<comment type="caution">
    <text evidence="2">The sequence shown here is derived from an EMBL/GenBank/DDBJ whole genome shotgun (WGS) entry which is preliminary data.</text>
</comment>
<evidence type="ECO:0000256" key="1">
    <source>
        <dbReference type="SAM" id="Phobius"/>
    </source>
</evidence>
<sequence>MDDHAPTAWVHEHGYLSLPPFPTSVAAGRTRISHLVSRPWAYVPTWILAAASLPGLYGIVRGITLWPDLPGLPRRRAWRGWTQVALTVAFVAVCLVVAYPKA</sequence>
<reference evidence="3" key="1">
    <citation type="submission" date="2010-02" db="EMBL/GenBank/DDBJ databases">
        <title>The Genome Sequence of Prevotella oris strain C735.</title>
        <authorList>
            <consortium name="The Broad Institute Genome Sequencing Platform"/>
            <person name="Ward D."/>
            <person name="Feldgarden M."/>
            <person name="Earl A."/>
            <person name="Young S.K."/>
            <person name="Zeng Q."/>
            <person name="Koehrsen M."/>
            <person name="Alvarado L."/>
            <person name="Berlin A."/>
            <person name="Bochicchio J."/>
            <person name="Borenstein D."/>
            <person name="Chapman S.B."/>
            <person name="Chen Z."/>
            <person name="Engels R."/>
            <person name="Freedman E."/>
            <person name="Gellesch M."/>
            <person name="Goldberg J."/>
            <person name="Griggs A."/>
            <person name="Gujja S."/>
            <person name="Heilman E."/>
            <person name="Heiman D."/>
            <person name="Hepburn T."/>
            <person name="Howarth C."/>
            <person name="Jen D."/>
            <person name="Larson L."/>
            <person name="Mehta T."/>
            <person name="Park D."/>
            <person name="Pearson M."/>
            <person name="Roberts A."/>
            <person name="Saif S."/>
            <person name="Shea T."/>
            <person name="Shenoy N."/>
            <person name="Sisk P."/>
            <person name="Stolte C."/>
            <person name="Sykes S."/>
            <person name="Thomson T."/>
            <person name="Walk T."/>
            <person name="White J."/>
            <person name="Yandava C."/>
            <person name="Sibley C.D."/>
            <person name="Field T.R."/>
            <person name="Grinwis M."/>
            <person name="Eshaghurshan C.S."/>
            <person name="Surette M.G."/>
            <person name="Haas B."/>
            <person name="Nusbaum C."/>
            <person name="Birren B."/>
        </authorList>
    </citation>
    <scope>NUCLEOTIDE SEQUENCE [LARGE SCALE GENOMIC DNA]</scope>
    <source>
        <strain evidence="3">C505</strain>
    </source>
</reference>
<accession>F2UX36</accession>